<dbReference type="EMBL" id="ML170257">
    <property type="protein sequence ID" value="TDL15932.1"/>
    <property type="molecule type" value="Genomic_DNA"/>
</dbReference>
<sequence length="182" mass="20434">MKARRGQMGWRVGGEMVDVNDLATLFRRSDIHTYNTIARTQATRRYRQDSRCRNFHITSGRWPRNPRMEMGKPCLSSDGAQMADDTAAPSNPTTKRRRFTEAARKRAFAFVISSFHHPPLTASMAMTLTIGVVFMRPNPSRVAIATPAPQSKSRGQKPQTARYHIQIAASTTTDTRNACPVL</sequence>
<dbReference type="AlphaFoldDB" id="A0A4Y7PM56"/>
<protein>
    <submittedName>
        <fullName evidence="1">Uncharacterized protein</fullName>
    </submittedName>
</protein>
<accession>A0A4Y7PM56</accession>
<proteinExistence type="predicted"/>
<evidence type="ECO:0000313" key="1">
    <source>
        <dbReference type="EMBL" id="TDL15932.1"/>
    </source>
</evidence>
<evidence type="ECO:0000313" key="2">
    <source>
        <dbReference type="Proteomes" id="UP000294933"/>
    </source>
</evidence>
<dbReference type="VEuPathDB" id="FungiDB:BD410DRAFT_808542"/>
<gene>
    <name evidence="1" type="ORF">BD410DRAFT_808542</name>
</gene>
<organism evidence="1 2">
    <name type="scientific">Rickenella mellea</name>
    <dbReference type="NCBI Taxonomy" id="50990"/>
    <lineage>
        <taxon>Eukaryota</taxon>
        <taxon>Fungi</taxon>
        <taxon>Dikarya</taxon>
        <taxon>Basidiomycota</taxon>
        <taxon>Agaricomycotina</taxon>
        <taxon>Agaricomycetes</taxon>
        <taxon>Hymenochaetales</taxon>
        <taxon>Rickenellaceae</taxon>
        <taxon>Rickenella</taxon>
    </lineage>
</organism>
<name>A0A4Y7PM56_9AGAM</name>
<dbReference type="Proteomes" id="UP000294933">
    <property type="component" value="Unassembled WGS sequence"/>
</dbReference>
<reference evidence="1 2" key="1">
    <citation type="submission" date="2018-06" db="EMBL/GenBank/DDBJ databases">
        <title>A transcriptomic atlas of mushroom development highlights an independent origin of complex multicellularity.</title>
        <authorList>
            <consortium name="DOE Joint Genome Institute"/>
            <person name="Krizsan K."/>
            <person name="Almasi E."/>
            <person name="Merenyi Z."/>
            <person name="Sahu N."/>
            <person name="Viragh M."/>
            <person name="Koszo T."/>
            <person name="Mondo S."/>
            <person name="Kiss B."/>
            <person name="Balint B."/>
            <person name="Kues U."/>
            <person name="Barry K."/>
            <person name="Hegedus J.C."/>
            <person name="Henrissat B."/>
            <person name="Johnson J."/>
            <person name="Lipzen A."/>
            <person name="Ohm R."/>
            <person name="Nagy I."/>
            <person name="Pangilinan J."/>
            <person name="Yan J."/>
            <person name="Xiong Y."/>
            <person name="Grigoriev I.V."/>
            <person name="Hibbett D.S."/>
            <person name="Nagy L.G."/>
        </authorList>
    </citation>
    <scope>NUCLEOTIDE SEQUENCE [LARGE SCALE GENOMIC DNA]</scope>
    <source>
        <strain evidence="1 2">SZMC22713</strain>
    </source>
</reference>
<keyword evidence="2" id="KW-1185">Reference proteome</keyword>